<keyword evidence="2" id="KW-1185">Reference proteome</keyword>
<protein>
    <submittedName>
        <fullName evidence="1">Uncharacterized protein</fullName>
    </submittedName>
</protein>
<accession>A0ACB8M498</accession>
<organism evidence="1 2">
    <name type="scientific">Citrus sinensis</name>
    <name type="common">Sweet orange</name>
    <name type="synonym">Citrus aurantium var. sinensis</name>
    <dbReference type="NCBI Taxonomy" id="2711"/>
    <lineage>
        <taxon>Eukaryota</taxon>
        <taxon>Viridiplantae</taxon>
        <taxon>Streptophyta</taxon>
        <taxon>Embryophyta</taxon>
        <taxon>Tracheophyta</taxon>
        <taxon>Spermatophyta</taxon>
        <taxon>Magnoliopsida</taxon>
        <taxon>eudicotyledons</taxon>
        <taxon>Gunneridae</taxon>
        <taxon>Pentapetalae</taxon>
        <taxon>rosids</taxon>
        <taxon>malvids</taxon>
        <taxon>Sapindales</taxon>
        <taxon>Rutaceae</taxon>
        <taxon>Aurantioideae</taxon>
        <taxon>Citrus</taxon>
    </lineage>
</organism>
<name>A0ACB8M498_CITSI</name>
<reference evidence="2" key="1">
    <citation type="journal article" date="2023" name="Hortic. Res.">
        <title>A chromosome-level phased genome enabling allele-level studies in sweet orange: a case study on citrus Huanglongbing tolerance.</title>
        <authorList>
            <person name="Wu B."/>
            <person name="Yu Q."/>
            <person name="Deng Z."/>
            <person name="Duan Y."/>
            <person name="Luo F."/>
            <person name="Gmitter F. Jr."/>
        </authorList>
    </citation>
    <scope>NUCLEOTIDE SEQUENCE [LARGE SCALE GENOMIC DNA]</scope>
    <source>
        <strain evidence="2">cv. Valencia</strain>
    </source>
</reference>
<dbReference type="EMBL" id="CM039172">
    <property type="protein sequence ID" value="KAH9780396.1"/>
    <property type="molecule type" value="Genomic_DNA"/>
</dbReference>
<evidence type="ECO:0000313" key="2">
    <source>
        <dbReference type="Proteomes" id="UP000829398"/>
    </source>
</evidence>
<gene>
    <name evidence="1" type="ORF">KPL71_008064</name>
</gene>
<proteinExistence type="predicted"/>
<sequence>MMGFGPYGTGGGSSSSSSNLSALAPPFTVDRSVSKPLVDLTEPPLNWLNTHPLNFDSVHSSNAYGYSFNPPSTAHIPPPENPIPITSASSFLYGQSSDAIPSANLVEANPYYPSYVSPTKYTYDDYAQSLSSLWDASREWEFGRKLELGESFCAKEMNVPDLSIYQDYADQGAHSSKGLNTFEQKNNNLDMLGSEQHQGSINREQLDYKSFTGQISEFMPVEYSRKSVHGSTSFFPETYSLTSFEQGRSWSHQTPYGASCEKGAKQHGISPNDISSVKKSSPVHVIKSQAVCSSLSPPSTGSFNNLENSSGAIASNDNLSNMKEFYPLHSSEGKVHFDAGQVSFHLERGSHIFPKLPLEKKEKLSSNVSVIKDPLKEKPGLQIPDIGPGSVSLMLANNGAINCSEGSSESLDHYNPAVDSPCWKGAPDYHSPVESSGPVTLQHINKIEACSGSNSFGPTDNSGKVSPQKPSDYSFYQEHGYLENDPESSPKRSSRANLLFEEHGYDHDLKTGSYQMKSSCGLGVQFSDYIDKPRQDYVHANNSADEFKFRPFHQVQYDTVENKLTFERKCELGSGVADVGLSINGTSEGCSSHVPLHATEHVLSSPSSVEAVPARLNKLHGEQLAPQMCVRTLISSMHNLSELLLFHCSNDMCGLKEHDFEALKLVVNNLDKCISKRMGPEAPIQESLLTQKSSEFIREFPELHETSAFEIKPSGFFNILDPKHLPDPQETKAAFSVLNQPNYQHVQEQRSPDIAAGKKIEKCSDFTSQGGHAERVKDDDMTQVHKDDAERVKDDNMTQAIKKVLSDNFVKEEDEKLQVLLYRNLWLEAEAALCAINYKARFNRMKIELENCKLLKAKDLSENTSELEKLSQTTFSPDLHAVNKLPPQVKDDTTQDVSVRDFPIANSSSHPDDVVARFQILKCQESKSHANQKPTADEVDNFLFEARNDQTPPTSTCSLSNATSTSKADDVEASVIARFHILKNRIENSSCSNMGDQILPQVAFKLFENGTSDVNTGPELHRNSSTHMQDKLTVKEFHLNDAVIQSPRLNKLGNQLPASCYDSSSLDWEHVSKEELPAQNC</sequence>
<dbReference type="Proteomes" id="UP000829398">
    <property type="component" value="Chromosome 3"/>
</dbReference>
<evidence type="ECO:0000313" key="1">
    <source>
        <dbReference type="EMBL" id="KAH9780396.1"/>
    </source>
</evidence>
<comment type="caution">
    <text evidence="1">The sequence shown here is derived from an EMBL/GenBank/DDBJ whole genome shotgun (WGS) entry which is preliminary data.</text>
</comment>